<feature type="domain" description="Ketoreductase" evidence="2">
    <location>
        <begin position="20"/>
        <end position="213"/>
    </location>
</feature>
<sequence>MSATEGAPQNVIPAHLLKGQKALVTGANSGIGRATAVALGRAGADVVVNYVAGREDAEQVVEEIKALGVRAAAYEADVSDEDQVVAMMDRMVQEFGTIDILVANAGLQRDASFTEMTLAQWQKVLDVNLTGQFLCAREATKEFLRRGVVPEVSRAAGKIICMSSVHQIIPWAGHVNYASSKGGVQMMMETLAQELAPKKIRVNAIAPGAIKTPINRSAWETPEAQKDLLRLIPYDRVGDPEDIANAVVGIASDLMDYVVGATLYVDGGMTLFPGFATGG</sequence>
<dbReference type="Proteomes" id="UP001519309">
    <property type="component" value="Unassembled WGS sequence"/>
</dbReference>
<organism evidence="3 4">
    <name type="scientific">Streptomyces griseochromogenes</name>
    <dbReference type="NCBI Taxonomy" id="68214"/>
    <lineage>
        <taxon>Bacteria</taxon>
        <taxon>Bacillati</taxon>
        <taxon>Actinomycetota</taxon>
        <taxon>Actinomycetes</taxon>
        <taxon>Kitasatosporales</taxon>
        <taxon>Streptomycetaceae</taxon>
        <taxon>Streptomyces</taxon>
    </lineage>
</organism>
<dbReference type="SMART" id="SM00822">
    <property type="entry name" value="PKS_KR"/>
    <property type="match status" value="1"/>
</dbReference>
<name>A0ABS4LQZ1_9ACTN</name>
<dbReference type="Pfam" id="PF13561">
    <property type="entry name" value="adh_short_C2"/>
    <property type="match status" value="1"/>
</dbReference>
<protein>
    <submittedName>
        <fullName evidence="3">Glucose 1-dehydrogenase</fullName>
        <ecNumber evidence="3">1.1.1.47</ecNumber>
    </submittedName>
</protein>
<keyword evidence="3" id="KW-0560">Oxidoreductase</keyword>
<gene>
    <name evidence="3" type="ORF">J2Z21_002762</name>
</gene>
<reference evidence="3 4" key="1">
    <citation type="submission" date="2021-03" db="EMBL/GenBank/DDBJ databases">
        <title>Genomic Encyclopedia of Type Strains, Phase IV (KMG-IV): sequencing the most valuable type-strain genomes for metagenomic binning, comparative biology and taxonomic classification.</title>
        <authorList>
            <person name="Goeker M."/>
        </authorList>
    </citation>
    <scope>NUCLEOTIDE SEQUENCE [LARGE SCALE GENOMIC DNA]</scope>
    <source>
        <strain evidence="3 4">DSM 40499</strain>
    </source>
</reference>
<dbReference type="SUPFAM" id="SSF51735">
    <property type="entry name" value="NAD(P)-binding Rossmann-fold domains"/>
    <property type="match status" value="1"/>
</dbReference>
<evidence type="ECO:0000313" key="4">
    <source>
        <dbReference type="Proteomes" id="UP001519309"/>
    </source>
</evidence>
<dbReference type="RefSeq" id="WP_237281550.1">
    <property type="nucleotide sequence ID" value="NZ_CP016279.1"/>
</dbReference>
<dbReference type="InterPro" id="IPR036291">
    <property type="entry name" value="NAD(P)-bd_dom_sf"/>
</dbReference>
<keyword evidence="4" id="KW-1185">Reference proteome</keyword>
<comment type="caution">
    <text evidence="3">The sequence shown here is derived from an EMBL/GenBank/DDBJ whole genome shotgun (WGS) entry which is preliminary data.</text>
</comment>
<dbReference type="InterPro" id="IPR020904">
    <property type="entry name" value="Sc_DH/Rdtase_CS"/>
</dbReference>
<dbReference type="NCBIfam" id="NF005559">
    <property type="entry name" value="PRK07231.1"/>
    <property type="match status" value="1"/>
</dbReference>
<dbReference type="EMBL" id="JAGGLP010000005">
    <property type="protein sequence ID" value="MBP2049826.1"/>
    <property type="molecule type" value="Genomic_DNA"/>
</dbReference>
<dbReference type="EC" id="1.1.1.47" evidence="3"/>
<dbReference type="PANTHER" id="PTHR42760:SF132">
    <property type="entry name" value="SHORT-CHAIN DEHYDROGENASE_REDUCTASE FAMILY PROTEIN"/>
    <property type="match status" value="1"/>
</dbReference>
<dbReference type="CDD" id="cd05358">
    <property type="entry name" value="GlcDH_SDR_c"/>
    <property type="match status" value="1"/>
</dbReference>
<dbReference type="InterPro" id="IPR002347">
    <property type="entry name" value="SDR_fam"/>
</dbReference>
<accession>A0ABS4LQZ1</accession>
<dbReference type="PROSITE" id="PS00061">
    <property type="entry name" value="ADH_SHORT"/>
    <property type="match status" value="1"/>
</dbReference>
<dbReference type="InterPro" id="IPR057326">
    <property type="entry name" value="KR_dom"/>
</dbReference>
<dbReference type="PANTHER" id="PTHR42760">
    <property type="entry name" value="SHORT-CHAIN DEHYDROGENASES/REDUCTASES FAMILY MEMBER"/>
    <property type="match status" value="1"/>
</dbReference>
<evidence type="ECO:0000313" key="3">
    <source>
        <dbReference type="EMBL" id="MBP2049826.1"/>
    </source>
</evidence>
<evidence type="ECO:0000259" key="2">
    <source>
        <dbReference type="SMART" id="SM00822"/>
    </source>
</evidence>
<proteinExistence type="inferred from homology"/>
<dbReference type="GO" id="GO:0047936">
    <property type="term" value="F:glucose 1-dehydrogenase [NAD(P)+] activity"/>
    <property type="evidence" value="ECO:0007669"/>
    <property type="project" value="UniProtKB-EC"/>
</dbReference>
<dbReference type="Gene3D" id="3.40.50.720">
    <property type="entry name" value="NAD(P)-binding Rossmann-like Domain"/>
    <property type="match status" value="1"/>
</dbReference>
<evidence type="ECO:0000256" key="1">
    <source>
        <dbReference type="ARBA" id="ARBA00006484"/>
    </source>
</evidence>
<comment type="similarity">
    <text evidence="1">Belongs to the short-chain dehydrogenases/reductases (SDR) family.</text>
</comment>
<dbReference type="PRINTS" id="PR00080">
    <property type="entry name" value="SDRFAMILY"/>
</dbReference>
<dbReference type="PRINTS" id="PR00081">
    <property type="entry name" value="GDHRDH"/>
</dbReference>